<accession>A0A1U7NLT5</accession>
<dbReference type="InterPro" id="IPR051044">
    <property type="entry name" value="MAG_DAG_Lipase"/>
</dbReference>
<dbReference type="PANTHER" id="PTHR11614">
    <property type="entry name" value="PHOSPHOLIPASE-RELATED"/>
    <property type="match status" value="1"/>
</dbReference>
<dbReference type="OrthoDB" id="9806902at2"/>
<sequence>MYKKTYFFKTSPYDETRLSVLMIVPDTVIGVVQIAHGMVEHKERYLPLMKFLAKHHYATIIHDHRGHGMSVRSQEELGFFNDESAEYIVEDVHVIYEKMKARFSDVPYILFGHSMGSLVVRKFLQKYDALLDGLIVCGAPGNNPLTDFGLRIVERLEKRFGNNHRSKLIEKLSTGAYDRPFEGKHKNRWISANEENVRAFNAHPSDGFTFTLNGYKNLFKLVKDVYTPGNWSKENLDLPILFIAGEDDPVLLSIEKWKEAQSFLKMEGYKNVEGVLFDGMRHEILNEKNKELVYETILHFLEGICGR</sequence>
<dbReference type="GeneID" id="78275801"/>
<keyword evidence="3" id="KW-1185">Reference proteome</keyword>
<organism evidence="2 3">
    <name type="scientific">Dubosiella newyorkensis</name>
    <dbReference type="NCBI Taxonomy" id="1862672"/>
    <lineage>
        <taxon>Bacteria</taxon>
        <taxon>Bacillati</taxon>
        <taxon>Bacillota</taxon>
        <taxon>Erysipelotrichia</taxon>
        <taxon>Erysipelotrichales</taxon>
        <taxon>Erysipelotrichaceae</taxon>
        <taxon>Dubosiella</taxon>
    </lineage>
</organism>
<dbReference type="STRING" id="1862672.BO225_07605"/>
<evidence type="ECO:0000313" key="2">
    <source>
        <dbReference type="EMBL" id="OLU45791.1"/>
    </source>
</evidence>
<evidence type="ECO:0000313" key="3">
    <source>
        <dbReference type="Proteomes" id="UP000186705"/>
    </source>
</evidence>
<proteinExistence type="predicted"/>
<dbReference type="InterPro" id="IPR022742">
    <property type="entry name" value="Hydrolase_4"/>
</dbReference>
<protein>
    <recommendedName>
        <fullName evidence="1">Serine aminopeptidase S33 domain-containing protein</fullName>
    </recommendedName>
</protein>
<dbReference type="AlphaFoldDB" id="A0A1U7NLT5"/>
<dbReference type="Pfam" id="PF12146">
    <property type="entry name" value="Hydrolase_4"/>
    <property type="match status" value="1"/>
</dbReference>
<dbReference type="InterPro" id="IPR029058">
    <property type="entry name" value="AB_hydrolase_fold"/>
</dbReference>
<comment type="caution">
    <text evidence="2">The sequence shown here is derived from an EMBL/GenBank/DDBJ whole genome shotgun (WGS) entry which is preliminary data.</text>
</comment>
<evidence type="ECO:0000259" key="1">
    <source>
        <dbReference type="Pfam" id="PF12146"/>
    </source>
</evidence>
<dbReference type="RefSeq" id="WP_076341668.1">
    <property type="nucleotide sequence ID" value="NZ_JBGNFS010000004.1"/>
</dbReference>
<dbReference type="SUPFAM" id="SSF53474">
    <property type="entry name" value="alpha/beta-Hydrolases"/>
    <property type="match status" value="1"/>
</dbReference>
<dbReference type="EMBL" id="MPKA01000079">
    <property type="protein sequence ID" value="OLU45791.1"/>
    <property type="molecule type" value="Genomic_DNA"/>
</dbReference>
<gene>
    <name evidence="2" type="ORF">BO225_07605</name>
</gene>
<feature type="domain" description="Serine aminopeptidase S33" evidence="1">
    <location>
        <begin position="30"/>
        <end position="289"/>
    </location>
</feature>
<reference evidence="2 3" key="1">
    <citation type="submission" date="2016-11" db="EMBL/GenBank/DDBJ databases">
        <title>Description of two novel members of the family Erysipelotrichaceae: Ileibacterium lipovorans gen. nov., sp. nov. and Dubosiella newyorkensis, gen. nov., sp. nov.</title>
        <authorList>
            <person name="Cox L.M."/>
            <person name="Sohn J."/>
            <person name="Tyrrell K.L."/>
            <person name="Citron D.M."/>
            <person name="Lawson P.A."/>
            <person name="Patel N.B."/>
            <person name="Iizumi T."/>
            <person name="Perez-Perez G.I."/>
            <person name="Goldstein E.J."/>
            <person name="Blaser M.J."/>
        </authorList>
    </citation>
    <scope>NUCLEOTIDE SEQUENCE [LARGE SCALE GENOMIC DNA]</scope>
    <source>
        <strain evidence="2 3">NYU-BL-A4</strain>
    </source>
</reference>
<name>A0A1U7NLT5_9FIRM</name>
<dbReference type="Gene3D" id="3.40.50.1820">
    <property type="entry name" value="alpha/beta hydrolase"/>
    <property type="match status" value="1"/>
</dbReference>
<dbReference type="Proteomes" id="UP000186705">
    <property type="component" value="Unassembled WGS sequence"/>
</dbReference>